<dbReference type="Proteomes" id="UP001198151">
    <property type="component" value="Unassembled WGS sequence"/>
</dbReference>
<dbReference type="Pfam" id="PF00664">
    <property type="entry name" value="ABC_membrane"/>
    <property type="match status" value="1"/>
</dbReference>
<evidence type="ECO:0000259" key="9">
    <source>
        <dbReference type="PROSITE" id="PS50929"/>
    </source>
</evidence>
<dbReference type="Gene3D" id="1.20.1560.10">
    <property type="entry name" value="ABC transporter type 1, transmembrane domain"/>
    <property type="match status" value="1"/>
</dbReference>
<dbReference type="InterPro" id="IPR003593">
    <property type="entry name" value="AAA+_ATPase"/>
</dbReference>
<feature type="transmembrane region" description="Helical" evidence="7">
    <location>
        <begin position="75"/>
        <end position="95"/>
    </location>
</feature>
<proteinExistence type="predicted"/>
<feature type="transmembrane region" description="Helical" evidence="7">
    <location>
        <begin position="176"/>
        <end position="196"/>
    </location>
</feature>
<evidence type="ECO:0000256" key="6">
    <source>
        <dbReference type="ARBA" id="ARBA00023136"/>
    </source>
</evidence>
<keyword evidence="3" id="KW-0547">Nucleotide-binding</keyword>
<dbReference type="Gene3D" id="3.40.50.300">
    <property type="entry name" value="P-loop containing nucleotide triphosphate hydrolases"/>
    <property type="match status" value="1"/>
</dbReference>
<feature type="transmembrane region" description="Helical" evidence="7">
    <location>
        <begin position="38"/>
        <end position="63"/>
    </location>
</feature>
<reference evidence="10 11" key="1">
    <citation type="submission" date="2021-10" db="EMBL/GenBank/DDBJ databases">
        <title>Anaerobic single-cell dispensing facilitates the cultivation of human gut bacteria.</title>
        <authorList>
            <person name="Afrizal A."/>
        </authorList>
    </citation>
    <scope>NUCLEOTIDE SEQUENCE [LARGE SCALE GENOMIC DNA]</scope>
    <source>
        <strain evidence="10 11">CLA-AA-H200</strain>
    </source>
</reference>
<keyword evidence="6 7" id="KW-0472">Membrane</keyword>
<dbReference type="InterPro" id="IPR003439">
    <property type="entry name" value="ABC_transporter-like_ATP-bd"/>
</dbReference>
<keyword evidence="5 7" id="KW-1133">Transmembrane helix</keyword>
<name>A0ABS8G2Z9_9FIRM</name>
<evidence type="ECO:0000256" key="3">
    <source>
        <dbReference type="ARBA" id="ARBA00022741"/>
    </source>
</evidence>
<dbReference type="InterPro" id="IPR036640">
    <property type="entry name" value="ABC1_TM_sf"/>
</dbReference>
<keyword evidence="2 7" id="KW-0812">Transmembrane</keyword>
<dbReference type="CDD" id="cd07346">
    <property type="entry name" value="ABC_6TM_exporters"/>
    <property type="match status" value="1"/>
</dbReference>
<dbReference type="GO" id="GO:0005524">
    <property type="term" value="F:ATP binding"/>
    <property type="evidence" value="ECO:0007669"/>
    <property type="project" value="UniProtKB-KW"/>
</dbReference>
<protein>
    <submittedName>
        <fullName evidence="10">ABC transporter ATP-binding protein/permease</fullName>
    </submittedName>
</protein>
<feature type="domain" description="ABC transporter" evidence="8">
    <location>
        <begin position="360"/>
        <end position="587"/>
    </location>
</feature>
<dbReference type="PROSITE" id="PS50929">
    <property type="entry name" value="ABC_TM1F"/>
    <property type="match status" value="1"/>
</dbReference>
<evidence type="ECO:0000259" key="8">
    <source>
        <dbReference type="PROSITE" id="PS50893"/>
    </source>
</evidence>
<accession>A0ABS8G2Z9</accession>
<evidence type="ECO:0000256" key="5">
    <source>
        <dbReference type="ARBA" id="ARBA00022989"/>
    </source>
</evidence>
<dbReference type="InterPro" id="IPR039421">
    <property type="entry name" value="Type_1_exporter"/>
</dbReference>
<comment type="subcellular location">
    <subcellularLocation>
        <location evidence="1">Cell membrane</location>
        <topology evidence="1">Multi-pass membrane protein</topology>
    </subcellularLocation>
</comment>
<evidence type="ECO:0000256" key="7">
    <source>
        <dbReference type="SAM" id="Phobius"/>
    </source>
</evidence>
<dbReference type="RefSeq" id="WP_227708389.1">
    <property type="nucleotide sequence ID" value="NZ_JAJEQX010000025.1"/>
</dbReference>
<keyword evidence="4 10" id="KW-0067">ATP-binding</keyword>
<evidence type="ECO:0000256" key="2">
    <source>
        <dbReference type="ARBA" id="ARBA00022692"/>
    </source>
</evidence>
<dbReference type="PANTHER" id="PTHR24221:SF654">
    <property type="entry name" value="ATP-BINDING CASSETTE SUB-FAMILY B MEMBER 6"/>
    <property type="match status" value="1"/>
</dbReference>
<organism evidence="10 11">
    <name type="scientific">Ruminococcus turbiniformis</name>
    <dbReference type="NCBI Taxonomy" id="2881258"/>
    <lineage>
        <taxon>Bacteria</taxon>
        <taxon>Bacillati</taxon>
        <taxon>Bacillota</taxon>
        <taxon>Clostridia</taxon>
        <taxon>Eubacteriales</taxon>
        <taxon>Oscillospiraceae</taxon>
        <taxon>Ruminococcus</taxon>
    </lineage>
</organism>
<dbReference type="SMART" id="SM00382">
    <property type="entry name" value="AAA"/>
    <property type="match status" value="1"/>
</dbReference>
<dbReference type="Pfam" id="PF00005">
    <property type="entry name" value="ABC_tran"/>
    <property type="match status" value="1"/>
</dbReference>
<gene>
    <name evidence="10" type="ORF">LKD70_12955</name>
</gene>
<comment type="caution">
    <text evidence="10">The sequence shown here is derived from an EMBL/GenBank/DDBJ whole genome shotgun (WGS) entry which is preliminary data.</text>
</comment>
<dbReference type="InterPro" id="IPR027417">
    <property type="entry name" value="P-loop_NTPase"/>
</dbReference>
<evidence type="ECO:0000313" key="11">
    <source>
        <dbReference type="Proteomes" id="UP001198151"/>
    </source>
</evidence>
<dbReference type="EMBL" id="JAJEQX010000025">
    <property type="protein sequence ID" value="MCC2255314.1"/>
    <property type="molecule type" value="Genomic_DNA"/>
</dbReference>
<sequence length="587" mass="65153">MRNYIRHLKKRLKEGMLFEIMGEVKWIYGYSVKYKGAILLYICLGIFSTVMGLGTGVVSKYIIDAVTGYDSSALLPAAVGYVAMMLLNVGVNAWSSRVTAKNRIMVSQEIRAEVFSKVLSADWESLSEYHSGDLLNRLNSDVNTVAASVLGWIPTFVTGIVQFLATLGLILYYDPVMALLALASAPVTLAMSRILMRKMRIYNKKMLQVNSEMMAFNEEAFQNLQYIKAFGLMKKYDGLFQDKQEYYRDVQLDYNKFTIMTSSMMSIVGMGVTAACFGWGVYRLWTGVITYGTMTLFLQQAGNLSSAFSSLVNMVPTAVGAATSAGRIMAVIDIPAEEKADIEAVDSFKEYARSAGGVTIQARNIDFWYHNGNKVLERASFYVKPREAVALVGPSGEGKTTMLRILLGLVEAKGGSVWAQTGDRTLAITPAARKLFAYVPQGNTMMSGTIRENLSLLNSDATDQEIWTVLEDVCADEFVKKLPEGLDTYLQERGGGLSEGQLQRLSIARAMLCDAPVMLLDEATSALDVATERRLLRNIMESARNKTCIVTTHRPSVLTMCTRVYRISEQEITQLDEEGIRQIMLEF</sequence>
<feature type="transmembrane region" description="Helical" evidence="7">
    <location>
        <begin position="145"/>
        <end position="170"/>
    </location>
</feature>
<dbReference type="SUPFAM" id="SSF52540">
    <property type="entry name" value="P-loop containing nucleoside triphosphate hydrolases"/>
    <property type="match status" value="1"/>
</dbReference>
<evidence type="ECO:0000256" key="1">
    <source>
        <dbReference type="ARBA" id="ARBA00004651"/>
    </source>
</evidence>
<keyword evidence="11" id="KW-1185">Reference proteome</keyword>
<dbReference type="InterPro" id="IPR011527">
    <property type="entry name" value="ABC1_TM_dom"/>
</dbReference>
<evidence type="ECO:0000256" key="4">
    <source>
        <dbReference type="ARBA" id="ARBA00022840"/>
    </source>
</evidence>
<evidence type="ECO:0000313" key="10">
    <source>
        <dbReference type="EMBL" id="MCC2255314.1"/>
    </source>
</evidence>
<dbReference type="PROSITE" id="PS50893">
    <property type="entry name" value="ABC_TRANSPORTER_2"/>
    <property type="match status" value="1"/>
</dbReference>
<feature type="transmembrane region" description="Helical" evidence="7">
    <location>
        <begin position="264"/>
        <end position="285"/>
    </location>
</feature>
<feature type="domain" description="ABC transmembrane type-1" evidence="9">
    <location>
        <begin position="39"/>
        <end position="320"/>
    </location>
</feature>
<dbReference type="SUPFAM" id="SSF90123">
    <property type="entry name" value="ABC transporter transmembrane region"/>
    <property type="match status" value="1"/>
</dbReference>
<dbReference type="PANTHER" id="PTHR24221">
    <property type="entry name" value="ATP-BINDING CASSETTE SUB-FAMILY B"/>
    <property type="match status" value="1"/>
</dbReference>